<evidence type="ECO:0000313" key="2">
    <source>
        <dbReference type="Proteomes" id="UP000077266"/>
    </source>
</evidence>
<organism evidence="1 2">
    <name type="scientific">Exidia glandulosa HHB12029</name>
    <dbReference type="NCBI Taxonomy" id="1314781"/>
    <lineage>
        <taxon>Eukaryota</taxon>
        <taxon>Fungi</taxon>
        <taxon>Dikarya</taxon>
        <taxon>Basidiomycota</taxon>
        <taxon>Agaricomycotina</taxon>
        <taxon>Agaricomycetes</taxon>
        <taxon>Auriculariales</taxon>
        <taxon>Exidiaceae</taxon>
        <taxon>Exidia</taxon>
    </lineage>
</organism>
<sequence>MWIALALRDLRTRYPADRFNVVERLPVSGPQTAREIWRLKCADCPGKVRLKSEWPQVRRRVLTNAQLYIPGPGDSFGNFEVHLRNRLHRARVTARMELLMRVRSKL</sequence>
<dbReference type="STRING" id="1314781.A0A165DM97"/>
<dbReference type="AlphaFoldDB" id="A0A165DM97"/>
<name>A0A165DM97_EXIGL</name>
<accession>A0A165DM97</accession>
<gene>
    <name evidence="1" type="ORF">EXIGLDRAFT_271647</name>
</gene>
<reference evidence="1 2" key="1">
    <citation type="journal article" date="2016" name="Mol. Biol. Evol.">
        <title>Comparative Genomics of Early-Diverging Mushroom-Forming Fungi Provides Insights into the Origins of Lignocellulose Decay Capabilities.</title>
        <authorList>
            <person name="Nagy L.G."/>
            <person name="Riley R."/>
            <person name="Tritt A."/>
            <person name="Adam C."/>
            <person name="Daum C."/>
            <person name="Floudas D."/>
            <person name="Sun H."/>
            <person name="Yadav J.S."/>
            <person name="Pangilinan J."/>
            <person name="Larsson K.H."/>
            <person name="Matsuura K."/>
            <person name="Barry K."/>
            <person name="Labutti K."/>
            <person name="Kuo R."/>
            <person name="Ohm R.A."/>
            <person name="Bhattacharya S.S."/>
            <person name="Shirouzu T."/>
            <person name="Yoshinaga Y."/>
            <person name="Martin F.M."/>
            <person name="Grigoriev I.V."/>
            <person name="Hibbett D.S."/>
        </authorList>
    </citation>
    <scope>NUCLEOTIDE SEQUENCE [LARGE SCALE GENOMIC DNA]</scope>
    <source>
        <strain evidence="1 2">HHB12029</strain>
    </source>
</reference>
<dbReference type="EMBL" id="KV426207">
    <property type="protein sequence ID" value="KZV84891.1"/>
    <property type="molecule type" value="Genomic_DNA"/>
</dbReference>
<evidence type="ECO:0000313" key="1">
    <source>
        <dbReference type="EMBL" id="KZV84891.1"/>
    </source>
</evidence>
<keyword evidence="2" id="KW-1185">Reference proteome</keyword>
<protein>
    <submittedName>
        <fullName evidence="1">Uncharacterized protein</fullName>
    </submittedName>
</protein>
<dbReference type="OrthoDB" id="515064at2759"/>
<dbReference type="InParanoid" id="A0A165DM97"/>
<proteinExistence type="predicted"/>
<dbReference type="Proteomes" id="UP000077266">
    <property type="component" value="Unassembled WGS sequence"/>
</dbReference>